<dbReference type="AlphaFoldDB" id="A0A562YBP0"/>
<comment type="caution">
    <text evidence="7">The sequence shown here is derived from an EMBL/GenBank/DDBJ whole genome shotgun (WGS) entry which is preliminary data.</text>
</comment>
<feature type="transmembrane region" description="Helical" evidence="6">
    <location>
        <begin position="308"/>
        <end position="333"/>
    </location>
</feature>
<feature type="transmembrane region" description="Helical" evidence="6">
    <location>
        <begin position="430"/>
        <end position="450"/>
    </location>
</feature>
<sequence>MKEKSFHKTIAKNTGLFGISHITRAIVRIISNKVAAIFLGPIGIGIIGLLENVLSLIYSITNFGIAESSVREIAIADQDRSEKKSRQLITIVYKWAFATGLLGLTVFLIFSKQISDVVFESQSELLWFICLGSYFLFTSIANVRIAVLKAKKKVGLMVKYNIFTAILSSIISVAGYYFFGIRGILPVVIATSLINLLLSLYFTKSIQVSSSAIGIKQTFKDGIPMAKLGLLLSVGVIFGQICFYVIRWFLKTYYSFETLGVYQVSNTVLVGYLGMVFAAMSNDFYPRLCNYENNKTYFDDLINDQTEFALLIVVPAVLVLYLIAPFLIGLLYSSEFLNVLDILKVGLLGITLRAIVWPIGYIPLIKGNKPLFLKQNLLGDIVNVVASVVLFYYLGLVGLGIAMVTMFFVSGVYNYYVARVYYDFKFRPKTLKIILVSLLLSITAMVVVLFSEFKNFNYLIIILFIISAFYSLAYLKKSLFY</sequence>
<reference evidence="7 8" key="1">
    <citation type="submission" date="2019-03" db="EMBL/GenBank/DDBJ databases">
        <authorList>
            <person name="Zhong Y.L."/>
        </authorList>
    </citation>
    <scope>NUCLEOTIDE SEQUENCE [LARGE SCALE GENOMIC DNA]</scope>
    <source>
        <strain evidence="7 8">W255</strain>
    </source>
</reference>
<keyword evidence="2" id="KW-1003">Cell membrane</keyword>
<protein>
    <submittedName>
        <fullName evidence="7">Oligosaccharide flippase family protein</fullName>
    </submittedName>
</protein>
<reference evidence="7 8" key="2">
    <citation type="submission" date="2019-07" db="EMBL/GenBank/DDBJ databases">
        <title>Seonamhaeicola sp. W255 draft genome.</title>
        <authorList>
            <person name="Zhang X.-Y."/>
            <person name="Zhang R."/>
            <person name="Zhong Y.-L."/>
            <person name="Du Z.-J."/>
        </authorList>
    </citation>
    <scope>NUCLEOTIDE SEQUENCE [LARGE SCALE GENOMIC DNA]</scope>
    <source>
        <strain evidence="7 8">W255</strain>
    </source>
</reference>
<feature type="transmembrane region" description="Helical" evidence="6">
    <location>
        <begin position="224"/>
        <end position="249"/>
    </location>
</feature>
<dbReference type="InterPro" id="IPR050833">
    <property type="entry name" value="Poly_Biosynth_Transport"/>
</dbReference>
<dbReference type="Proteomes" id="UP000295814">
    <property type="component" value="Unassembled WGS sequence"/>
</dbReference>
<name>A0A562YBP0_9FLAO</name>
<accession>A0A562YBP0</accession>
<evidence type="ECO:0000313" key="7">
    <source>
        <dbReference type="EMBL" id="TWO31794.1"/>
    </source>
</evidence>
<feature type="transmembrane region" description="Helical" evidence="6">
    <location>
        <begin position="125"/>
        <end position="148"/>
    </location>
</feature>
<dbReference type="Pfam" id="PF13440">
    <property type="entry name" value="Polysacc_synt_3"/>
    <property type="match status" value="1"/>
</dbReference>
<feature type="transmembrane region" description="Helical" evidence="6">
    <location>
        <begin position="456"/>
        <end position="475"/>
    </location>
</feature>
<feature type="transmembrane region" description="Helical" evidence="6">
    <location>
        <begin position="88"/>
        <end position="110"/>
    </location>
</feature>
<dbReference type="RefSeq" id="WP_133357094.1">
    <property type="nucleotide sequence ID" value="NZ_SMZJ02000007.1"/>
</dbReference>
<evidence type="ECO:0000256" key="1">
    <source>
        <dbReference type="ARBA" id="ARBA00004651"/>
    </source>
</evidence>
<comment type="subcellular location">
    <subcellularLocation>
        <location evidence="1">Cell membrane</location>
        <topology evidence="1">Multi-pass membrane protein</topology>
    </subcellularLocation>
</comment>
<dbReference type="EMBL" id="SMZJ02000007">
    <property type="protein sequence ID" value="TWO31794.1"/>
    <property type="molecule type" value="Genomic_DNA"/>
</dbReference>
<feature type="transmembrane region" description="Helical" evidence="6">
    <location>
        <begin position="184"/>
        <end position="203"/>
    </location>
</feature>
<evidence type="ECO:0000256" key="2">
    <source>
        <dbReference type="ARBA" id="ARBA00022475"/>
    </source>
</evidence>
<evidence type="ECO:0000256" key="3">
    <source>
        <dbReference type="ARBA" id="ARBA00022692"/>
    </source>
</evidence>
<keyword evidence="3 6" id="KW-0812">Transmembrane</keyword>
<dbReference type="GO" id="GO:0005886">
    <property type="term" value="C:plasma membrane"/>
    <property type="evidence" value="ECO:0007669"/>
    <property type="project" value="UniProtKB-SubCell"/>
</dbReference>
<feature type="transmembrane region" description="Helical" evidence="6">
    <location>
        <begin position="345"/>
        <end position="365"/>
    </location>
</feature>
<proteinExistence type="predicted"/>
<dbReference type="PANTHER" id="PTHR30250">
    <property type="entry name" value="PST FAMILY PREDICTED COLANIC ACID TRANSPORTER"/>
    <property type="match status" value="1"/>
</dbReference>
<evidence type="ECO:0000256" key="6">
    <source>
        <dbReference type="SAM" id="Phobius"/>
    </source>
</evidence>
<feature type="transmembrane region" description="Helical" evidence="6">
    <location>
        <begin position="269"/>
        <end position="288"/>
    </location>
</feature>
<dbReference type="OrthoDB" id="9769862at2"/>
<keyword evidence="5 6" id="KW-0472">Membrane</keyword>
<dbReference type="PANTHER" id="PTHR30250:SF11">
    <property type="entry name" value="O-ANTIGEN TRANSPORTER-RELATED"/>
    <property type="match status" value="1"/>
</dbReference>
<organism evidence="7 8">
    <name type="scientific">Seonamhaeicola sediminis</name>
    <dbReference type="NCBI Taxonomy" id="2528206"/>
    <lineage>
        <taxon>Bacteria</taxon>
        <taxon>Pseudomonadati</taxon>
        <taxon>Bacteroidota</taxon>
        <taxon>Flavobacteriia</taxon>
        <taxon>Flavobacteriales</taxon>
        <taxon>Flavobacteriaceae</taxon>
    </lineage>
</organism>
<keyword evidence="4 6" id="KW-1133">Transmembrane helix</keyword>
<evidence type="ECO:0000256" key="5">
    <source>
        <dbReference type="ARBA" id="ARBA00023136"/>
    </source>
</evidence>
<feature type="transmembrane region" description="Helical" evidence="6">
    <location>
        <begin position="160"/>
        <end position="178"/>
    </location>
</feature>
<keyword evidence="8" id="KW-1185">Reference proteome</keyword>
<gene>
    <name evidence="7" type="ORF">E1J38_012000</name>
</gene>
<evidence type="ECO:0000256" key="4">
    <source>
        <dbReference type="ARBA" id="ARBA00022989"/>
    </source>
</evidence>
<feature type="transmembrane region" description="Helical" evidence="6">
    <location>
        <begin position="34"/>
        <end position="50"/>
    </location>
</feature>
<evidence type="ECO:0000313" key="8">
    <source>
        <dbReference type="Proteomes" id="UP000295814"/>
    </source>
</evidence>